<dbReference type="Pfam" id="PF00072">
    <property type="entry name" value="Response_reg"/>
    <property type="match status" value="1"/>
</dbReference>
<feature type="modified residue" description="4-aspartylphosphate" evidence="2">
    <location>
        <position position="57"/>
    </location>
</feature>
<dbReference type="PANTHER" id="PTHR48111:SF69">
    <property type="entry name" value="RESPONSE REGULATOR RECEIVER"/>
    <property type="match status" value="1"/>
</dbReference>
<evidence type="ECO:0000259" key="3">
    <source>
        <dbReference type="PROSITE" id="PS50110"/>
    </source>
</evidence>
<dbReference type="SMART" id="SM00448">
    <property type="entry name" value="REC"/>
    <property type="match status" value="1"/>
</dbReference>
<keyword evidence="2" id="KW-0597">Phosphoprotein</keyword>
<proteinExistence type="predicted"/>
<dbReference type="InterPro" id="IPR007492">
    <property type="entry name" value="LytTR_DNA-bd_dom"/>
</dbReference>
<evidence type="ECO:0000256" key="1">
    <source>
        <dbReference type="ARBA" id="ARBA00023125"/>
    </source>
</evidence>
<keyword evidence="1" id="KW-0238">DNA-binding</keyword>
<evidence type="ECO:0000313" key="5">
    <source>
        <dbReference type="EMBL" id="MFD2592559.1"/>
    </source>
</evidence>
<dbReference type="SMART" id="SM00850">
    <property type="entry name" value="LytTR"/>
    <property type="match status" value="1"/>
</dbReference>
<dbReference type="Proteomes" id="UP001597459">
    <property type="component" value="Unassembled WGS sequence"/>
</dbReference>
<evidence type="ECO:0000256" key="2">
    <source>
        <dbReference type="PROSITE-ProRule" id="PRU00169"/>
    </source>
</evidence>
<dbReference type="Gene3D" id="2.40.50.1020">
    <property type="entry name" value="LytTr DNA-binding domain"/>
    <property type="match status" value="1"/>
</dbReference>
<feature type="domain" description="HTH LytTR-type" evidence="4">
    <location>
        <begin position="145"/>
        <end position="248"/>
    </location>
</feature>
<dbReference type="PROSITE" id="PS50930">
    <property type="entry name" value="HTH_LYTTR"/>
    <property type="match status" value="1"/>
</dbReference>
<dbReference type="InterPro" id="IPR039420">
    <property type="entry name" value="WalR-like"/>
</dbReference>
<sequence>MGSFNAIVVDDEERARNVLTQLLKRYTTTIKIVAQCASLTEAIQEINDKSPDVVFLDVQMPNYAGYEIASFFDTIDFEIIFVTAYDQYAIKAFELNAIDYLVKPIDRNRLITAVQKLEAKISIRKKLADYQLLLSTIKKKEFKQIIIPELGNRRVIPIEDILAIEADGAYSKIHLVQDKVITTSKNLKYFDSLFPDDHCFFRSHRTWIVHLKHVVSLHKSKLIISLLNSDLQVKVSRAKLTEFQEVIQ</sequence>
<dbReference type="PANTHER" id="PTHR48111">
    <property type="entry name" value="REGULATOR OF RPOS"/>
    <property type="match status" value="1"/>
</dbReference>
<dbReference type="PROSITE" id="PS50110">
    <property type="entry name" value="RESPONSE_REGULATORY"/>
    <property type="match status" value="1"/>
</dbReference>
<dbReference type="InterPro" id="IPR011006">
    <property type="entry name" value="CheY-like_superfamily"/>
</dbReference>
<dbReference type="Gene3D" id="3.40.50.2300">
    <property type="match status" value="1"/>
</dbReference>
<dbReference type="SUPFAM" id="SSF52172">
    <property type="entry name" value="CheY-like"/>
    <property type="match status" value="1"/>
</dbReference>
<evidence type="ECO:0000313" key="6">
    <source>
        <dbReference type="Proteomes" id="UP001597459"/>
    </source>
</evidence>
<feature type="domain" description="Response regulatory" evidence="3">
    <location>
        <begin position="5"/>
        <end position="118"/>
    </location>
</feature>
<reference evidence="6" key="1">
    <citation type="journal article" date="2019" name="Int. J. Syst. Evol. Microbiol.">
        <title>The Global Catalogue of Microorganisms (GCM) 10K type strain sequencing project: providing services to taxonomists for standard genome sequencing and annotation.</title>
        <authorList>
            <consortium name="The Broad Institute Genomics Platform"/>
            <consortium name="The Broad Institute Genome Sequencing Center for Infectious Disease"/>
            <person name="Wu L."/>
            <person name="Ma J."/>
        </authorList>
    </citation>
    <scope>NUCLEOTIDE SEQUENCE [LARGE SCALE GENOMIC DNA]</scope>
    <source>
        <strain evidence="6">KCTC 42423</strain>
    </source>
</reference>
<dbReference type="RefSeq" id="WP_176030445.1">
    <property type="nucleotide sequence ID" value="NZ_JBHULX010000039.1"/>
</dbReference>
<dbReference type="Pfam" id="PF04397">
    <property type="entry name" value="LytTR"/>
    <property type="match status" value="1"/>
</dbReference>
<protein>
    <submittedName>
        <fullName evidence="5">LytR/AlgR family response regulator transcription factor</fullName>
    </submittedName>
</protein>
<organism evidence="5 6">
    <name type="scientific">Aquimarina hainanensis</name>
    <dbReference type="NCBI Taxonomy" id="1578017"/>
    <lineage>
        <taxon>Bacteria</taxon>
        <taxon>Pseudomonadati</taxon>
        <taxon>Bacteroidota</taxon>
        <taxon>Flavobacteriia</taxon>
        <taxon>Flavobacteriales</taxon>
        <taxon>Flavobacteriaceae</taxon>
        <taxon>Aquimarina</taxon>
    </lineage>
</organism>
<comment type="caution">
    <text evidence="5">The sequence shown here is derived from an EMBL/GenBank/DDBJ whole genome shotgun (WGS) entry which is preliminary data.</text>
</comment>
<accession>A0ABW5NCF6</accession>
<keyword evidence="6" id="KW-1185">Reference proteome</keyword>
<dbReference type="InterPro" id="IPR001789">
    <property type="entry name" value="Sig_transdc_resp-reg_receiver"/>
</dbReference>
<gene>
    <name evidence="5" type="ORF">ACFSTE_17110</name>
</gene>
<dbReference type="EMBL" id="JBHULX010000039">
    <property type="protein sequence ID" value="MFD2592559.1"/>
    <property type="molecule type" value="Genomic_DNA"/>
</dbReference>
<name>A0ABW5NCF6_9FLAO</name>
<evidence type="ECO:0000259" key="4">
    <source>
        <dbReference type="PROSITE" id="PS50930"/>
    </source>
</evidence>